<keyword evidence="1" id="KW-1133">Transmembrane helix</keyword>
<dbReference type="InterPro" id="IPR015943">
    <property type="entry name" value="WD40/YVTN_repeat-like_dom_sf"/>
</dbReference>
<dbReference type="Pfam" id="PF07495">
    <property type="entry name" value="Y_Y_Y"/>
    <property type="match status" value="1"/>
</dbReference>
<evidence type="ECO:0000256" key="1">
    <source>
        <dbReference type="SAM" id="Phobius"/>
    </source>
</evidence>
<dbReference type="InterPro" id="IPR011110">
    <property type="entry name" value="Reg_prop"/>
</dbReference>
<dbReference type="Gene3D" id="2.60.40.10">
    <property type="entry name" value="Immunoglobulins"/>
    <property type="match status" value="1"/>
</dbReference>
<dbReference type="InterPro" id="IPR036890">
    <property type="entry name" value="HATPase_C_sf"/>
</dbReference>
<comment type="caution">
    <text evidence="4">The sequence shown here is derived from an EMBL/GenBank/DDBJ whole genome shotgun (WGS) entry which is preliminary data.</text>
</comment>
<reference evidence="4 5" key="1">
    <citation type="submission" date="2016-11" db="EMBL/GenBank/DDBJ databases">
        <title>Whole genomes of Flavobacteriaceae.</title>
        <authorList>
            <person name="Stine C."/>
            <person name="Li C."/>
            <person name="Tadesse D."/>
        </authorList>
    </citation>
    <scope>NUCLEOTIDE SEQUENCE [LARGE SCALE GENOMIC DNA]</scope>
    <source>
        <strain evidence="4 5">CCUG 60112</strain>
    </source>
</reference>
<dbReference type="PANTHER" id="PTHR34220:SF7">
    <property type="entry name" value="SENSOR HISTIDINE KINASE YPDA"/>
    <property type="match status" value="1"/>
</dbReference>
<dbReference type="SUPFAM" id="SSF55874">
    <property type="entry name" value="ATPase domain of HSP90 chaperone/DNA topoisomerase II/histidine kinase"/>
    <property type="match status" value="1"/>
</dbReference>
<gene>
    <name evidence="4" type="ORF">B0A81_18635</name>
</gene>
<feature type="domain" description="Signal transduction histidine kinase internal region" evidence="2">
    <location>
        <begin position="798"/>
        <end position="876"/>
    </location>
</feature>
<protein>
    <recommendedName>
        <fullName evidence="6">Two component regulator propeller</fullName>
    </recommendedName>
</protein>
<accession>A0ABX4CR43</accession>
<dbReference type="SUPFAM" id="SSF101898">
    <property type="entry name" value="NHL repeat"/>
    <property type="match status" value="1"/>
</dbReference>
<dbReference type="InterPro" id="IPR010559">
    <property type="entry name" value="Sig_transdc_His_kin_internal"/>
</dbReference>
<dbReference type="InterPro" id="IPR013783">
    <property type="entry name" value="Ig-like_fold"/>
</dbReference>
<dbReference type="Gene3D" id="2.130.10.10">
    <property type="entry name" value="YVTN repeat-like/Quinoprotein amine dehydrogenase"/>
    <property type="match status" value="2"/>
</dbReference>
<dbReference type="InterPro" id="IPR011123">
    <property type="entry name" value="Y_Y_Y"/>
</dbReference>
<dbReference type="Pfam" id="PF06580">
    <property type="entry name" value="His_kinase"/>
    <property type="match status" value="1"/>
</dbReference>
<sequence length="1005" mass="115900">MIIRGIFLLISFTALSQNYTLKNISVRTEQNTYFVTSPPFVDKDGAIWYCTNKENSFYKYDGRNKIEYKFYNKDKKNAISTDLMVFSWLQDFNGNIWAIGQYGCSIINPKTFKVRYRKWKSKETGYVNPFDIAAVLDRKGNIWMSISENYIIKFDRFYNCKIVECPASVDKMLESNNERLKVIRELADGRMLVKSWSSLFIIDDKGMHFYRKLKNSMSSIIKDYVFIENGRMFPKNQNGTFSVRDKKINYEYLKEIDLQMFEFPGLDIGFIYQKGKVLSVSGKTLCIGVFDKEKQSIKYSDSIVLKNLIISYKLNTAKNDVIYFSTPDNIYMLKVKHQLFKNTFHYNNSDPSIKAIVSDRDSSLFALSSSGILKYGLYDKIVSKVSDSIGYNSLAMSNDSILWLASYHGGIDKLNLGTRKIMPNFFLPNNLKVTFIKKMSHDCFYIGTNRGLFTFDPETEILEKLKIESEGFEGVHLTNALKTSSGNLWISSSNGLFLKIKGKKAINFLDKNPLLKNKVFLVIHEDKNKNIWLGTNNSGAILLNFKTGKIEIFDQSRGLCNNNICGILESDKKMWFSTYYGLAELNKKSLKINNYYDEDGISQNQFNINAFHKGRTGIFYFGGTKGITEFNPESFNFNDTKSRIYSSRTEYFSESKNKNVVIYGSNSEIINIPYDKNYLSVEVAVNDLFNNEKNTYYYKIKGYIENWADAGPSGIIKLYNLPAGDYILNVKGKDYQGSDTVNQIEIKIHVRQVFYKTNYFIVLIFMLSLSSVILFFIRKARKQKKIFERKMEITTLKTNALKAQMNPHFIFNMLNNMQSVILLKDEQEANKYFGAFSRLLRLTLNISKQHLVSLEEELKYINDYLILNNMQLNNQLIFSINANAIDKTQDIFIPGMLVQPFVENSIVHGLSPKESDDKTIIIHCCVENNYLIINITDNGIGRAAALKLNNKRNHQYKSWSTSIVEERIKILNASSSEQDISFRIIDNELNAKSIGTTVIIRFKLN</sequence>
<dbReference type="PANTHER" id="PTHR34220">
    <property type="entry name" value="SENSOR HISTIDINE KINASE YPDA"/>
    <property type="match status" value="1"/>
</dbReference>
<organism evidence="4 5">
    <name type="scientific">Flavobacterium plurextorum</name>
    <dbReference type="NCBI Taxonomy" id="1114867"/>
    <lineage>
        <taxon>Bacteria</taxon>
        <taxon>Pseudomonadati</taxon>
        <taxon>Bacteroidota</taxon>
        <taxon>Flavobacteriia</taxon>
        <taxon>Flavobacteriales</taxon>
        <taxon>Flavobacteriaceae</taxon>
        <taxon>Flavobacterium</taxon>
    </lineage>
</organism>
<evidence type="ECO:0008006" key="6">
    <source>
        <dbReference type="Google" id="ProtNLM"/>
    </source>
</evidence>
<evidence type="ECO:0000259" key="3">
    <source>
        <dbReference type="Pfam" id="PF07495"/>
    </source>
</evidence>
<evidence type="ECO:0000313" key="5">
    <source>
        <dbReference type="Proteomes" id="UP000198381"/>
    </source>
</evidence>
<dbReference type="SUPFAM" id="SSF63829">
    <property type="entry name" value="Calcium-dependent phosphotriesterase"/>
    <property type="match status" value="1"/>
</dbReference>
<feature type="domain" description="Two component regulator three Y" evidence="3">
    <location>
        <begin position="690"/>
        <end position="750"/>
    </location>
</feature>
<name>A0ABX4CR43_9FLAO</name>
<keyword evidence="1" id="KW-0812">Transmembrane</keyword>
<dbReference type="Gene3D" id="3.30.565.10">
    <property type="entry name" value="Histidine kinase-like ATPase, C-terminal domain"/>
    <property type="match status" value="1"/>
</dbReference>
<keyword evidence="1" id="KW-0472">Membrane</keyword>
<keyword evidence="5" id="KW-1185">Reference proteome</keyword>
<dbReference type="Proteomes" id="UP000198381">
    <property type="component" value="Unassembled WGS sequence"/>
</dbReference>
<dbReference type="InterPro" id="IPR050640">
    <property type="entry name" value="Bact_2-comp_sensor_kinase"/>
</dbReference>
<evidence type="ECO:0000259" key="2">
    <source>
        <dbReference type="Pfam" id="PF06580"/>
    </source>
</evidence>
<evidence type="ECO:0000313" key="4">
    <source>
        <dbReference type="EMBL" id="OXB03349.1"/>
    </source>
</evidence>
<dbReference type="RefSeq" id="WP_089059402.1">
    <property type="nucleotide sequence ID" value="NZ_MUHD01000036.1"/>
</dbReference>
<dbReference type="Pfam" id="PF07494">
    <property type="entry name" value="Reg_prop"/>
    <property type="match status" value="1"/>
</dbReference>
<proteinExistence type="predicted"/>
<feature type="transmembrane region" description="Helical" evidence="1">
    <location>
        <begin position="759"/>
        <end position="777"/>
    </location>
</feature>
<dbReference type="EMBL" id="MUHD01000036">
    <property type="protein sequence ID" value="OXB03349.1"/>
    <property type="molecule type" value="Genomic_DNA"/>
</dbReference>